<keyword evidence="1" id="KW-0472">Membrane</keyword>
<dbReference type="OrthoDB" id="6566056at2"/>
<keyword evidence="1" id="KW-1133">Transmembrane helix</keyword>
<gene>
    <name evidence="2" type="ORF">BS411_08435</name>
</gene>
<evidence type="ECO:0000313" key="2">
    <source>
        <dbReference type="EMBL" id="PUX23226.1"/>
    </source>
</evidence>
<sequence length="200" mass="21966">MVTCDALFEKIVTTEILMAMDGIIPSFSGLKLRLTTALDELCRSLIAAGAPEEEVDRLCKMMCIAVDARARTALARHALSWEGYALAHHYYGYEDEPFAIAEALDILLRLTDFHFSAYALQLLFLLAPLFPVDRALQALRLQHSVAISNPVAESIGAPPASCLHARKIDRSGALFAFGIVLVAALSGLWWWCAQALSEPY</sequence>
<name>A0A2T7B6C5_9ENTR</name>
<dbReference type="AlphaFoldDB" id="A0A2T7B6C5"/>
<dbReference type="EMBL" id="MSAG01000013">
    <property type="protein sequence ID" value="PUX23226.1"/>
    <property type="molecule type" value="Genomic_DNA"/>
</dbReference>
<reference evidence="2" key="1">
    <citation type="submission" date="2016-12" db="EMBL/GenBank/DDBJ databases">
        <title>Analysis of the Molecular Diversity Among Cronobacter Species Isolated from Filth Flies Using a Pan Genomic DNA Microarray.</title>
        <authorList>
            <person name="Pava-Ripoll M."/>
            <person name="Tall B."/>
            <person name="Farber J."/>
            <person name="Fanning S."/>
            <person name="Lehner A."/>
            <person name="Stephan R."/>
            <person name="Pagotto F."/>
            <person name="Iverson C."/>
            <person name="Ziobro G."/>
            <person name="Miller A."/>
            <person name="Pearson R."/>
            <person name="Yan Q."/>
            <person name="Kim M."/>
            <person name="Jeong S."/>
            <person name="Park J."/>
            <person name="Jun S."/>
            <person name="Choi H."/>
            <person name="Chung T."/>
            <person name="Yoo Y."/>
            <person name="Park E."/>
            <person name="Hwang S."/>
            <person name="Lee B."/>
            <person name="Sathyamoorthy V."/>
            <person name="Carter L."/>
            <person name="Mammel M."/>
            <person name="Jackson S."/>
            <person name="Kothary M."/>
            <person name="Patel I."/>
            <person name="Grim C."/>
            <person name="Gopinath G."/>
            <person name="Gangiredla J."/>
            <person name="Chase H."/>
        </authorList>
    </citation>
    <scope>NUCLEOTIDE SEQUENCE [LARGE SCALE GENOMIC DNA]</scope>
    <source>
        <strain evidence="2">MOD1-Sh41s</strain>
    </source>
</reference>
<proteinExistence type="predicted"/>
<feature type="transmembrane region" description="Helical" evidence="1">
    <location>
        <begin position="173"/>
        <end position="191"/>
    </location>
</feature>
<protein>
    <recommendedName>
        <fullName evidence="3">Type IV / VI secretion system DotU domain-containing protein</fullName>
    </recommendedName>
</protein>
<evidence type="ECO:0008006" key="3">
    <source>
        <dbReference type="Google" id="ProtNLM"/>
    </source>
</evidence>
<organism evidence="2">
    <name type="scientific">Cronobacter turicensis</name>
    <dbReference type="NCBI Taxonomy" id="413502"/>
    <lineage>
        <taxon>Bacteria</taxon>
        <taxon>Pseudomonadati</taxon>
        <taxon>Pseudomonadota</taxon>
        <taxon>Gammaproteobacteria</taxon>
        <taxon>Enterobacterales</taxon>
        <taxon>Enterobacteriaceae</taxon>
        <taxon>Cronobacter</taxon>
    </lineage>
</organism>
<accession>A0A2T7B6C5</accession>
<evidence type="ECO:0000256" key="1">
    <source>
        <dbReference type="SAM" id="Phobius"/>
    </source>
</evidence>
<keyword evidence="1" id="KW-0812">Transmembrane</keyword>
<comment type="caution">
    <text evidence="2">The sequence shown here is derived from an EMBL/GenBank/DDBJ whole genome shotgun (WGS) entry which is preliminary data.</text>
</comment>